<comment type="caution">
    <text evidence="1">The sequence shown here is derived from an EMBL/GenBank/DDBJ whole genome shotgun (WGS) entry which is preliminary data.</text>
</comment>
<accession>A0ABS4I9G3</accession>
<organism evidence="1 2">
    <name type="scientific">Paenibacillus aceris</name>
    <dbReference type="NCBI Taxonomy" id="869555"/>
    <lineage>
        <taxon>Bacteria</taxon>
        <taxon>Bacillati</taxon>
        <taxon>Bacillota</taxon>
        <taxon>Bacilli</taxon>
        <taxon>Bacillales</taxon>
        <taxon>Paenibacillaceae</taxon>
        <taxon>Paenibacillus</taxon>
    </lineage>
</organism>
<evidence type="ECO:0000313" key="1">
    <source>
        <dbReference type="EMBL" id="MBP1967576.1"/>
    </source>
</evidence>
<feature type="non-terminal residue" evidence="1">
    <location>
        <position position="1"/>
    </location>
</feature>
<proteinExistence type="predicted"/>
<sequence length="46" mass="5267">KLNHVGEPYALVGHVRFDKGGAMRVVPLLYYFNGQSLNIKIVEYIF</sequence>
<protein>
    <submittedName>
        <fullName evidence="1">ADP-ribosylglycohydrolase</fullName>
    </submittedName>
</protein>
<reference evidence="1 2" key="1">
    <citation type="submission" date="2021-03" db="EMBL/GenBank/DDBJ databases">
        <title>Genomic Encyclopedia of Type Strains, Phase IV (KMG-IV): sequencing the most valuable type-strain genomes for metagenomic binning, comparative biology and taxonomic classification.</title>
        <authorList>
            <person name="Goeker M."/>
        </authorList>
    </citation>
    <scope>NUCLEOTIDE SEQUENCE [LARGE SCALE GENOMIC DNA]</scope>
    <source>
        <strain evidence="1 2">DSM 24950</strain>
    </source>
</reference>
<keyword evidence="2" id="KW-1185">Reference proteome</keyword>
<dbReference type="EMBL" id="JAGGKV010000037">
    <property type="protein sequence ID" value="MBP1967576.1"/>
    <property type="molecule type" value="Genomic_DNA"/>
</dbReference>
<evidence type="ECO:0000313" key="2">
    <source>
        <dbReference type="Proteomes" id="UP001519344"/>
    </source>
</evidence>
<name>A0ABS4I9G3_9BACL</name>
<gene>
    <name evidence="1" type="ORF">J2Z65_006848</name>
</gene>
<dbReference type="Proteomes" id="UP001519344">
    <property type="component" value="Unassembled WGS sequence"/>
</dbReference>